<feature type="transmembrane region" description="Helical" evidence="1">
    <location>
        <begin position="147"/>
        <end position="166"/>
    </location>
</feature>
<name>A0ABN1FEJ8_9ACTN</name>
<protein>
    <recommendedName>
        <fullName evidence="2">VanZ-like domain-containing protein</fullName>
    </recommendedName>
</protein>
<dbReference type="PANTHER" id="PTHR36834:SF1">
    <property type="entry name" value="INTEGRAL MEMBRANE PROTEIN"/>
    <property type="match status" value="1"/>
</dbReference>
<feature type="transmembrane region" description="Helical" evidence="1">
    <location>
        <begin position="123"/>
        <end position="141"/>
    </location>
</feature>
<dbReference type="EMBL" id="BAAACA010000009">
    <property type="protein sequence ID" value="GAA0589143.1"/>
    <property type="molecule type" value="Genomic_DNA"/>
</dbReference>
<evidence type="ECO:0000313" key="3">
    <source>
        <dbReference type="EMBL" id="GAA0589143.1"/>
    </source>
</evidence>
<proteinExistence type="predicted"/>
<dbReference type="InterPro" id="IPR006976">
    <property type="entry name" value="VanZ-like"/>
</dbReference>
<keyword evidence="1" id="KW-1133">Transmembrane helix</keyword>
<keyword evidence="1" id="KW-0812">Transmembrane</keyword>
<dbReference type="Proteomes" id="UP001500668">
    <property type="component" value="Unassembled WGS sequence"/>
</dbReference>
<accession>A0ABN1FEJ8</accession>
<gene>
    <name evidence="3" type="ORF">GCM10010394_18110</name>
</gene>
<dbReference type="PANTHER" id="PTHR36834">
    <property type="entry name" value="MEMBRANE PROTEIN-RELATED"/>
    <property type="match status" value="1"/>
</dbReference>
<dbReference type="Pfam" id="PF04892">
    <property type="entry name" value="VanZ"/>
    <property type="match status" value="1"/>
</dbReference>
<feature type="transmembrane region" description="Helical" evidence="1">
    <location>
        <begin position="34"/>
        <end position="56"/>
    </location>
</feature>
<comment type="caution">
    <text evidence="3">The sequence shown here is derived from an EMBL/GenBank/DDBJ whole genome shotgun (WGS) entry which is preliminary data.</text>
</comment>
<evidence type="ECO:0000259" key="2">
    <source>
        <dbReference type="Pfam" id="PF04892"/>
    </source>
</evidence>
<dbReference type="InterPro" id="IPR053150">
    <property type="entry name" value="Teicoplanin_resist-assoc"/>
</dbReference>
<keyword evidence="1" id="KW-0472">Membrane</keyword>
<evidence type="ECO:0000256" key="1">
    <source>
        <dbReference type="SAM" id="Phobius"/>
    </source>
</evidence>
<sequence>MPRAPGRTVRVPGNPLGMTTQAERARARTARRVMAVRVLITLVAIAALAAFAVVLAKLTLTPSPASRDIAGSNLRPGHSLREYADDYTFLAACRQVGGNLLLGAPFGLILPVLVRRRLRAVRVLLYTVVVMVLIELVQGALVEGRAFDVDDVILNTSGALLAYLLLGRRLGRGFHHLGEEPRERRKPSRTWRLGLRRTAARR</sequence>
<feature type="domain" description="VanZ-like" evidence="2">
    <location>
        <begin position="50"/>
        <end position="166"/>
    </location>
</feature>
<keyword evidence="4" id="KW-1185">Reference proteome</keyword>
<organism evidence="3 4">
    <name type="scientific">Streptomyces crystallinus</name>
    <dbReference type="NCBI Taxonomy" id="68191"/>
    <lineage>
        <taxon>Bacteria</taxon>
        <taxon>Bacillati</taxon>
        <taxon>Actinomycetota</taxon>
        <taxon>Actinomycetes</taxon>
        <taxon>Kitasatosporales</taxon>
        <taxon>Streptomycetaceae</taxon>
        <taxon>Streptomyces</taxon>
    </lineage>
</organism>
<reference evidence="3 4" key="1">
    <citation type="journal article" date="2019" name="Int. J. Syst. Evol. Microbiol.">
        <title>The Global Catalogue of Microorganisms (GCM) 10K type strain sequencing project: providing services to taxonomists for standard genome sequencing and annotation.</title>
        <authorList>
            <consortium name="The Broad Institute Genomics Platform"/>
            <consortium name="The Broad Institute Genome Sequencing Center for Infectious Disease"/>
            <person name="Wu L."/>
            <person name="Ma J."/>
        </authorList>
    </citation>
    <scope>NUCLEOTIDE SEQUENCE [LARGE SCALE GENOMIC DNA]</scope>
    <source>
        <strain evidence="3 4">JCM 5067</strain>
    </source>
</reference>
<evidence type="ECO:0000313" key="4">
    <source>
        <dbReference type="Proteomes" id="UP001500668"/>
    </source>
</evidence>
<feature type="transmembrane region" description="Helical" evidence="1">
    <location>
        <begin position="96"/>
        <end position="114"/>
    </location>
</feature>